<evidence type="ECO:0000313" key="17">
    <source>
        <dbReference type="Proteomes" id="UP000033661"/>
    </source>
</evidence>
<dbReference type="InterPro" id="IPR028053">
    <property type="entry name" value="Membr_insert_YidC_N"/>
</dbReference>
<evidence type="ECO:0000256" key="12">
    <source>
        <dbReference type="ARBA" id="ARBA00033342"/>
    </source>
</evidence>
<keyword evidence="9 13" id="KW-0472">Membrane</keyword>
<dbReference type="Pfam" id="PF02096">
    <property type="entry name" value="60KD_IMP"/>
    <property type="match status" value="1"/>
</dbReference>
<dbReference type="PATRIC" id="fig|1359193.3.peg.1462"/>
<keyword evidence="6 13" id="KW-0812">Transmembrane</keyword>
<evidence type="ECO:0000256" key="11">
    <source>
        <dbReference type="ARBA" id="ARBA00033245"/>
    </source>
</evidence>
<evidence type="ECO:0000256" key="7">
    <source>
        <dbReference type="ARBA" id="ARBA00022927"/>
    </source>
</evidence>
<feature type="transmembrane region" description="Helical" evidence="13">
    <location>
        <begin position="359"/>
        <end position="378"/>
    </location>
</feature>
<dbReference type="GO" id="GO:0005886">
    <property type="term" value="C:plasma membrane"/>
    <property type="evidence" value="ECO:0007669"/>
    <property type="project" value="UniProtKB-SubCell"/>
</dbReference>
<dbReference type="CDD" id="cd20070">
    <property type="entry name" value="5TM_YidC_Alb3"/>
    <property type="match status" value="1"/>
</dbReference>
<comment type="subunit">
    <text evidence="13">Interacts with the Sec translocase complex via SecD. Specifically interacts with transmembrane segments of nascent integral membrane proteins during membrane integration.</text>
</comment>
<evidence type="ECO:0000256" key="3">
    <source>
        <dbReference type="ARBA" id="ARBA00015325"/>
    </source>
</evidence>
<dbReference type="InterPro" id="IPR038221">
    <property type="entry name" value="YidC_periplasmic_sf"/>
</dbReference>
<comment type="similarity">
    <text evidence="2 13">Belongs to the OXA1/ALB3/YidC family. Type 1 subfamily.</text>
</comment>
<dbReference type="Gene3D" id="2.70.98.90">
    <property type="match status" value="1"/>
</dbReference>
<feature type="domain" description="Membrane insertase YidC N-terminal" evidence="15">
    <location>
        <begin position="69"/>
        <end position="347"/>
    </location>
</feature>
<evidence type="ECO:0000259" key="14">
    <source>
        <dbReference type="Pfam" id="PF02096"/>
    </source>
</evidence>
<evidence type="ECO:0000256" key="6">
    <source>
        <dbReference type="ARBA" id="ARBA00022692"/>
    </source>
</evidence>
<feature type="transmembrane region" description="Helical" evidence="13">
    <location>
        <begin position="522"/>
        <end position="542"/>
    </location>
</feature>
<accession>A0A0F3QEA6</accession>
<dbReference type="InterPro" id="IPR019998">
    <property type="entry name" value="Membr_insert_YidC"/>
</dbReference>
<evidence type="ECO:0000256" key="8">
    <source>
        <dbReference type="ARBA" id="ARBA00022989"/>
    </source>
</evidence>
<dbReference type="PANTHER" id="PTHR12428">
    <property type="entry name" value="OXA1"/>
    <property type="match status" value="1"/>
</dbReference>
<dbReference type="Pfam" id="PF14849">
    <property type="entry name" value="YidC_periplas"/>
    <property type="match status" value="1"/>
</dbReference>
<comment type="subcellular location">
    <subcellularLocation>
        <location evidence="1">Cell inner membrane</location>
        <topology evidence="1">Multi-pass membrane protein</topology>
    </subcellularLocation>
    <subcellularLocation>
        <location evidence="13">Cell membrane</location>
        <topology evidence="13">Multi-pass membrane protein</topology>
    </subcellularLocation>
</comment>
<gene>
    <name evidence="13 16" type="primary">yidC</name>
    <name evidence="16" type="ORF">RBEAN4_1506</name>
</gene>
<feature type="domain" description="Membrane insertase YidC/Oxa/ALB C-terminal" evidence="14">
    <location>
        <begin position="359"/>
        <end position="556"/>
    </location>
</feature>
<dbReference type="InterPro" id="IPR028055">
    <property type="entry name" value="YidC/Oxa/ALB_C"/>
</dbReference>
<dbReference type="EMBL" id="LAOI01000001">
    <property type="protein sequence ID" value="KJV90501.1"/>
    <property type="molecule type" value="Genomic_DNA"/>
</dbReference>
<protein>
    <recommendedName>
        <fullName evidence="3 13">Membrane protein insertase YidC</fullName>
    </recommendedName>
    <alternativeName>
        <fullName evidence="12 13">Foldase YidC</fullName>
    </alternativeName>
    <alternativeName>
        <fullName evidence="11 13">Membrane integrase YidC</fullName>
    </alternativeName>
    <alternativeName>
        <fullName evidence="13">Membrane protein YidC</fullName>
    </alternativeName>
</protein>
<dbReference type="PRINTS" id="PR01900">
    <property type="entry name" value="YIDCPROTEIN"/>
</dbReference>
<dbReference type="InterPro" id="IPR001708">
    <property type="entry name" value="YidC/ALB3/OXA1/COX18"/>
</dbReference>
<dbReference type="GO" id="GO:0015031">
    <property type="term" value="P:protein transport"/>
    <property type="evidence" value="ECO:0007669"/>
    <property type="project" value="UniProtKB-KW"/>
</dbReference>
<feature type="transmembrane region" description="Helical" evidence="13">
    <location>
        <begin position="480"/>
        <end position="501"/>
    </location>
</feature>
<dbReference type="Proteomes" id="UP000033661">
    <property type="component" value="Unassembled WGS sequence"/>
</dbReference>
<keyword evidence="5 13" id="KW-1003">Cell membrane</keyword>
<keyword evidence="10 13" id="KW-0143">Chaperone</keyword>
<dbReference type="CDD" id="cd19961">
    <property type="entry name" value="EcYidC-like_peri"/>
    <property type="match status" value="1"/>
</dbReference>
<dbReference type="PRINTS" id="PR00701">
    <property type="entry name" value="60KDINNERMP"/>
</dbReference>
<dbReference type="GO" id="GO:0051205">
    <property type="term" value="P:protein insertion into membrane"/>
    <property type="evidence" value="ECO:0007669"/>
    <property type="project" value="TreeGrafter"/>
</dbReference>
<comment type="function">
    <text evidence="13">Required for the insertion and/or proper folding and/or complex formation of integral membrane proteins into the membrane. Involved in integration of membrane proteins that insert both dependently and independently of the Sec translocase complex, as well as at least some lipoproteins. Aids folding of multispanning membrane proteins.</text>
</comment>
<keyword evidence="4 13" id="KW-0813">Transport</keyword>
<evidence type="ECO:0000256" key="10">
    <source>
        <dbReference type="ARBA" id="ARBA00023186"/>
    </source>
</evidence>
<dbReference type="AlphaFoldDB" id="A0A0F3QEA6"/>
<evidence type="ECO:0000256" key="4">
    <source>
        <dbReference type="ARBA" id="ARBA00022448"/>
    </source>
</evidence>
<evidence type="ECO:0000259" key="15">
    <source>
        <dbReference type="Pfam" id="PF14849"/>
    </source>
</evidence>
<dbReference type="HAMAP" id="MF_01810">
    <property type="entry name" value="YidC_type1"/>
    <property type="match status" value="1"/>
</dbReference>
<feature type="transmembrane region" description="Helical" evidence="13">
    <location>
        <begin position="6"/>
        <end position="27"/>
    </location>
</feature>
<dbReference type="NCBIfam" id="TIGR03593">
    <property type="entry name" value="yidC_nterm"/>
    <property type="match status" value="1"/>
</dbReference>
<keyword evidence="17" id="KW-1185">Reference proteome</keyword>
<evidence type="ECO:0000256" key="9">
    <source>
        <dbReference type="ARBA" id="ARBA00023136"/>
    </source>
</evidence>
<evidence type="ECO:0000313" key="16">
    <source>
        <dbReference type="EMBL" id="KJV90501.1"/>
    </source>
</evidence>
<dbReference type="PANTHER" id="PTHR12428:SF65">
    <property type="entry name" value="CYTOCHROME C OXIDASE ASSEMBLY PROTEIN COX18, MITOCHONDRIAL"/>
    <property type="match status" value="1"/>
</dbReference>
<dbReference type="NCBIfam" id="NF002353">
    <property type="entry name" value="PRK01318.1-4"/>
    <property type="match status" value="1"/>
</dbReference>
<feature type="transmembrane region" description="Helical" evidence="13">
    <location>
        <begin position="422"/>
        <end position="442"/>
    </location>
</feature>
<sequence length="559" mass="64199">MNNNIVNLVAAIVLSLGIIFGWQYFIVKPQQQKQQQQIALQKAKDLKKKESAQLEATPVIVQEASQAPRIKIDSNALSGSISLKGLRFDDLILKKYKQDLSENSPEVVLFSPSDTKDAYFAEIGWVSNLSSVKLPNNETIWNSDSEILTPEKPVNLFWVNEDGVKFLVAITVDENYLFTIEQTIVNNSNQELPVQSYGLINRKYAAVEKAVNILHQGPIGCIDENLKEYSYDDIKDKKSEKFSASKVDWIGITDKYWLTSLIPDKSSNYSSNFNYAVKQEVERYQVDFISPVQIVKPGENFSIKGRLFAGAKKVDLLDKYEKQYDIKLFDRAIDFGWFYIITKPVFYAMNFFYKYVGNFGISILIVTVIIKLLMFTLANKSYRSMKRMKNLQPEINRIKNLYGDDKARLNQEIMALYKKEKVNPVAGCLPILVQIPVFFSIYKVLYVTIEMRQAPFYGWIKDLSAPDPTSIFNLFGLLHFSLPSFLMIGAWPILMAITMFLQQRMSPEPADPVQAQVMKFMPLVFLVMFSSFPAGLLIYWSWNNILSIIQQYYINKLDK</sequence>
<dbReference type="RefSeq" id="WP_045799150.1">
    <property type="nucleotide sequence ID" value="NZ_LAOI01000001.1"/>
</dbReference>
<comment type="caution">
    <text evidence="16">The sequence shown here is derived from an EMBL/GenBank/DDBJ whole genome shotgun (WGS) entry which is preliminary data.</text>
</comment>
<evidence type="ECO:0000256" key="13">
    <source>
        <dbReference type="HAMAP-Rule" id="MF_01810"/>
    </source>
</evidence>
<evidence type="ECO:0000256" key="1">
    <source>
        <dbReference type="ARBA" id="ARBA00004429"/>
    </source>
</evidence>
<dbReference type="GO" id="GO:0032977">
    <property type="term" value="F:membrane insertase activity"/>
    <property type="evidence" value="ECO:0007669"/>
    <property type="project" value="InterPro"/>
</dbReference>
<dbReference type="NCBIfam" id="TIGR03592">
    <property type="entry name" value="yidC_oxa1_cterm"/>
    <property type="match status" value="1"/>
</dbReference>
<keyword evidence="7 13" id="KW-0653">Protein transport</keyword>
<organism evidence="16 17">
    <name type="scientific">Rickettsia bellii str. RML An4</name>
    <dbReference type="NCBI Taxonomy" id="1359193"/>
    <lineage>
        <taxon>Bacteria</taxon>
        <taxon>Pseudomonadati</taxon>
        <taxon>Pseudomonadota</taxon>
        <taxon>Alphaproteobacteria</taxon>
        <taxon>Rickettsiales</taxon>
        <taxon>Rickettsiaceae</taxon>
        <taxon>Rickettsieae</taxon>
        <taxon>Rickettsia</taxon>
        <taxon>belli group</taxon>
    </lineage>
</organism>
<proteinExistence type="inferred from homology"/>
<dbReference type="InterPro" id="IPR047196">
    <property type="entry name" value="YidC_ALB_C"/>
</dbReference>
<evidence type="ECO:0000256" key="5">
    <source>
        <dbReference type="ARBA" id="ARBA00022475"/>
    </source>
</evidence>
<evidence type="ECO:0000256" key="2">
    <source>
        <dbReference type="ARBA" id="ARBA00010527"/>
    </source>
</evidence>
<keyword evidence="8 13" id="KW-1133">Transmembrane helix</keyword>
<reference evidence="16 17" key="1">
    <citation type="submission" date="2015-02" db="EMBL/GenBank/DDBJ databases">
        <title>Genome Sequencing of Rickettsiales.</title>
        <authorList>
            <person name="Daugherty S.C."/>
            <person name="Su Q."/>
            <person name="Abolude K."/>
            <person name="Beier-Sexton M."/>
            <person name="Carlyon J.A."/>
            <person name="Carter R."/>
            <person name="Day N.P."/>
            <person name="Dumler S.J."/>
            <person name="Dyachenko V."/>
            <person name="Godinez A."/>
            <person name="Kurtti T.J."/>
            <person name="Lichay M."/>
            <person name="Mullins K.E."/>
            <person name="Ott S."/>
            <person name="Pappas-Brown V."/>
            <person name="Paris D.H."/>
            <person name="Patel P."/>
            <person name="Richards A.L."/>
            <person name="Sadzewicz L."/>
            <person name="Sears K."/>
            <person name="Seidman D."/>
            <person name="Sengamalay N."/>
            <person name="Stenos J."/>
            <person name="Tallon L.J."/>
            <person name="Vincent G."/>
            <person name="Fraser C.M."/>
            <person name="Munderloh U."/>
            <person name="Dunning-Hotopp J.C."/>
        </authorList>
    </citation>
    <scope>NUCLEOTIDE SEQUENCE [LARGE SCALE GENOMIC DNA]</scope>
    <source>
        <strain evidence="16 17">RML An4</strain>
    </source>
</reference>
<name>A0A0F3QEA6_RICBE</name>